<proteinExistence type="predicted"/>
<dbReference type="AlphaFoldDB" id="A0A9E2W1L2"/>
<evidence type="ECO:0000313" key="2">
    <source>
        <dbReference type="Proteomes" id="UP000812270"/>
    </source>
</evidence>
<dbReference type="Proteomes" id="UP000812270">
    <property type="component" value="Unassembled WGS sequence"/>
</dbReference>
<accession>A0A9E2W1L2</accession>
<evidence type="ECO:0000313" key="1">
    <source>
        <dbReference type="EMBL" id="MBV4356220.1"/>
    </source>
</evidence>
<protein>
    <submittedName>
        <fullName evidence="1">GxxExxY protein</fullName>
    </submittedName>
</protein>
<comment type="caution">
    <text evidence="1">The sequence shown here is derived from an EMBL/GenBank/DDBJ whole genome shotgun (WGS) entry which is preliminary data.</text>
</comment>
<sequence length="136" mass="15637">MITQKYINDVSYAIVSCAIEVHNHLGPGLLESVYKTCMIDELRRFDFNVKTEVWVPIRYKEKVLESSLKLDLLINDIVIVELKATEAIIPVYKAQLLSYLKLANKPKGLLINFHCDNITKQLVPLVTKEFAELPKY</sequence>
<gene>
    <name evidence="1" type="ORF">KTO63_03605</name>
</gene>
<dbReference type="NCBIfam" id="TIGR04256">
    <property type="entry name" value="GxxExxY"/>
    <property type="match status" value="1"/>
</dbReference>
<name>A0A9E2W1L2_9BACT</name>
<reference evidence="1" key="1">
    <citation type="submission" date="2021-06" db="EMBL/GenBank/DDBJ databases">
        <authorList>
            <person name="Huq M.A."/>
        </authorList>
    </citation>
    <scope>NUCLEOTIDE SEQUENCE</scope>
    <source>
        <strain evidence="1">MAH-26</strain>
    </source>
</reference>
<dbReference type="RefSeq" id="WP_217789782.1">
    <property type="nucleotide sequence ID" value="NZ_JAHSPG010000002.1"/>
</dbReference>
<dbReference type="EMBL" id="JAHSPG010000002">
    <property type="protein sequence ID" value="MBV4356220.1"/>
    <property type="molecule type" value="Genomic_DNA"/>
</dbReference>
<dbReference type="Pfam" id="PF13366">
    <property type="entry name" value="PDDEXK_3"/>
    <property type="match status" value="1"/>
</dbReference>
<keyword evidence="2" id="KW-1185">Reference proteome</keyword>
<dbReference type="InterPro" id="IPR026350">
    <property type="entry name" value="GxxExxY"/>
</dbReference>
<organism evidence="1 2">
    <name type="scientific">Pinibacter aurantiacus</name>
    <dbReference type="NCBI Taxonomy" id="2851599"/>
    <lineage>
        <taxon>Bacteria</taxon>
        <taxon>Pseudomonadati</taxon>
        <taxon>Bacteroidota</taxon>
        <taxon>Chitinophagia</taxon>
        <taxon>Chitinophagales</taxon>
        <taxon>Chitinophagaceae</taxon>
        <taxon>Pinibacter</taxon>
    </lineage>
</organism>